<dbReference type="RefSeq" id="WP_063183564.1">
    <property type="nucleotide sequence ID" value="NZ_LQNT01000013.1"/>
</dbReference>
<dbReference type="PANTHER" id="PTHR44942">
    <property type="entry name" value="METHYLTRANSF_11 DOMAIN-CONTAINING PROTEIN"/>
    <property type="match status" value="1"/>
</dbReference>
<evidence type="ECO:0000313" key="5">
    <source>
        <dbReference type="EMBL" id="KZE36394.1"/>
    </source>
</evidence>
<feature type="domain" description="Methyltransferase type 11" evidence="4">
    <location>
        <begin position="41"/>
        <end position="134"/>
    </location>
</feature>
<sequence>MKADFGKVAKGYALYRNDLTEDLFENLKIRGLSFQGRSVADLGAGTGVLTRMLLNQGAAVTGVEPSAELIRQAKLIDEECGAAIEYVNRYAEDTGLPVQSFDAVTALRAWHWFDGQAVLKEVKRILKPDGDLLIMDSGFVSSDPVVQETMGLLKKAIPGRIKPAGRKADSGQSINSFPVEWFEEWQAHGFDLKELYSDDYTVPFTPDTWCERIKTLSWMLHLEEGERNQIMASLKPHLIRQFGDRTYEISHKLFIVLLKNV</sequence>
<organism evidence="5 6">
    <name type="scientific">Bhargavaea cecembensis</name>
    <dbReference type="NCBI Taxonomy" id="394098"/>
    <lineage>
        <taxon>Bacteria</taxon>
        <taxon>Bacillati</taxon>
        <taxon>Bacillota</taxon>
        <taxon>Bacilli</taxon>
        <taxon>Bacillales</taxon>
        <taxon>Caryophanaceae</taxon>
        <taxon>Bhargavaea</taxon>
    </lineage>
</organism>
<comment type="caution">
    <text evidence="5">The sequence shown here is derived from an EMBL/GenBank/DDBJ whole genome shotgun (WGS) entry which is preliminary data.</text>
</comment>
<dbReference type="InterPro" id="IPR029063">
    <property type="entry name" value="SAM-dependent_MTases_sf"/>
</dbReference>
<keyword evidence="2 5" id="KW-0489">Methyltransferase</keyword>
<evidence type="ECO:0000256" key="3">
    <source>
        <dbReference type="ARBA" id="ARBA00022679"/>
    </source>
</evidence>
<dbReference type="Gene3D" id="3.40.50.150">
    <property type="entry name" value="Vaccinia Virus protein VP39"/>
    <property type="match status" value="1"/>
</dbReference>
<dbReference type="SUPFAM" id="SSF53335">
    <property type="entry name" value="S-adenosyl-L-methionine-dependent methyltransferases"/>
    <property type="match status" value="1"/>
</dbReference>
<dbReference type="Pfam" id="PF08241">
    <property type="entry name" value="Methyltransf_11"/>
    <property type="match status" value="1"/>
</dbReference>
<reference evidence="5 6" key="1">
    <citation type="submission" date="2016-01" db="EMBL/GenBank/DDBJ databases">
        <title>Whole genome sequencing of Bhargavaea cecembensis T14.</title>
        <authorList>
            <person name="Hong K.W."/>
        </authorList>
    </citation>
    <scope>NUCLEOTIDE SEQUENCE [LARGE SCALE GENOMIC DNA]</scope>
    <source>
        <strain evidence="5 6">T14</strain>
    </source>
</reference>
<dbReference type="InterPro" id="IPR051052">
    <property type="entry name" value="Diverse_substrate_MTase"/>
</dbReference>
<evidence type="ECO:0000313" key="6">
    <source>
        <dbReference type="Proteomes" id="UP000076490"/>
    </source>
</evidence>
<keyword evidence="3 5" id="KW-0808">Transferase</keyword>
<dbReference type="OrthoDB" id="9784101at2"/>
<comment type="similarity">
    <text evidence="1">Belongs to the methyltransferase superfamily.</text>
</comment>
<evidence type="ECO:0000259" key="4">
    <source>
        <dbReference type="Pfam" id="PF08241"/>
    </source>
</evidence>
<dbReference type="AlphaFoldDB" id="A0A165GHF3"/>
<gene>
    <name evidence="5" type="ORF">AV656_14725</name>
</gene>
<protein>
    <submittedName>
        <fullName evidence="5">Methyltransferase type 11</fullName>
    </submittedName>
</protein>
<evidence type="ECO:0000256" key="1">
    <source>
        <dbReference type="ARBA" id="ARBA00008361"/>
    </source>
</evidence>
<name>A0A165GHF3_9BACL</name>
<evidence type="ECO:0000256" key="2">
    <source>
        <dbReference type="ARBA" id="ARBA00022603"/>
    </source>
</evidence>
<dbReference type="PANTHER" id="PTHR44942:SF4">
    <property type="entry name" value="METHYLTRANSFERASE TYPE 11 DOMAIN-CONTAINING PROTEIN"/>
    <property type="match status" value="1"/>
</dbReference>
<dbReference type="CDD" id="cd02440">
    <property type="entry name" value="AdoMet_MTases"/>
    <property type="match status" value="1"/>
</dbReference>
<dbReference type="Proteomes" id="UP000076490">
    <property type="component" value="Unassembled WGS sequence"/>
</dbReference>
<dbReference type="GO" id="GO:0008757">
    <property type="term" value="F:S-adenosylmethionine-dependent methyltransferase activity"/>
    <property type="evidence" value="ECO:0007669"/>
    <property type="project" value="InterPro"/>
</dbReference>
<proteinExistence type="inferred from homology"/>
<dbReference type="EMBL" id="LQNT01000013">
    <property type="protein sequence ID" value="KZE36394.1"/>
    <property type="molecule type" value="Genomic_DNA"/>
</dbReference>
<dbReference type="InterPro" id="IPR013216">
    <property type="entry name" value="Methyltransf_11"/>
</dbReference>
<dbReference type="GO" id="GO:0032259">
    <property type="term" value="P:methylation"/>
    <property type="evidence" value="ECO:0007669"/>
    <property type="project" value="UniProtKB-KW"/>
</dbReference>
<accession>A0A165GHF3</accession>